<comment type="caution">
    <text evidence="8">The sequence shown here is derived from an EMBL/GenBank/DDBJ whole genome shotgun (WGS) entry which is preliminary data.</text>
</comment>
<keyword evidence="3 5" id="KW-1133">Transmembrane helix</keyword>
<dbReference type="GO" id="GO:0030134">
    <property type="term" value="C:COPII-coated ER to Golgi transport vesicle"/>
    <property type="evidence" value="ECO:0007669"/>
    <property type="project" value="TreeGrafter"/>
</dbReference>
<dbReference type="PANTHER" id="PTHR10984:SF27">
    <property type="match status" value="1"/>
</dbReference>
<dbReference type="GO" id="GO:0005783">
    <property type="term" value="C:endoplasmic reticulum"/>
    <property type="evidence" value="ECO:0007669"/>
    <property type="project" value="TreeGrafter"/>
</dbReference>
<keyword evidence="2 5" id="KW-0812">Transmembrane</keyword>
<evidence type="ECO:0000256" key="1">
    <source>
        <dbReference type="ARBA" id="ARBA00004370"/>
    </source>
</evidence>
<dbReference type="Pfam" id="PF07970">
    <property type="entry name" value="COPIIcoated_ERV"/>
    <property type="match status" value="1"/>
</dbReference>
<dbReference type="Pfam" id="PF13850">
    <property type="entry name" value="ERGIC_N"/>
    <property type="match status" value="1"/>
</dbReference>
<dbReference type="PANTHER" id="PTHR10984">
    <property type="entry name" value="ENDOPLASMIC RETICULUM-GOLGI INTERMEDIATE COMPARTMENT PROTEIN"/>
    <property type="match status" value="1"/>
</dbReference>
<evidence type="ECO:0000256" key="2">
    <source>
        <dbReference type="ARBA" id="ARBA00022692"/>
    </source>
</evidence>
<dbReference type="InterPro" id="IPR012936">
    <property type="entry name" value="Erv_C"/>
</dbReference>
<dbReference type="AlphaFoldDB" id="A0A3R7MPC0"/>
<evidence type="ECO:0000259" key="7">
    <source>
        <dbReference type="Pfam" id="PF13850"/>
    </source>
</evidence>
<evidence type="ECO:0000256" key="4">
    <source>
        <dbReference type="ARBA" id="ARBA00023136"/>
    </source>
</evidence>
<dbReference type="InterPro" id="IPR039542">
    <property type="entry name" value="Erv_N"/>
</dbReference>
<proteinExistence type="predicted"/>
<dbReference type="OMA" id="ISGERHY"/>
<evidence type="ECO:0000256" key="3">
    <source>
        <dbReference type="ARBA" id="ARBA00022989"/>
    </source>
</evidence>
<dbReference type="GO" id="GO:0016020">
    <property type="term" value="C:membrane"/>
    <property type="evidence" value="ECO:0007669"/>
    <property type="project" value="UniProtKB-SubCell"/>
</dbReference>
<comment type="subcellular location">
    <subcellularLocation>
        <location evidence="1">Membrane</location>
    </subcellularLocation>
</comment>
<dbReference type="RefSeq" id="XP_029239063.1">
    <property type="nucleotide sequence ID" value="XM_029381108.1"/>
</dbReference>
<dbReference type="EMBL" id="MKGL01000118">
    <property type="protein sequence ID" value="RNF06086.1"/>
    <property type="molecule type" value="Genomic_DNA"/>
</dbReference>
<dbReference type="OrthoDB" id="270930at2759"/>
<feature type="transmembrane region" description="Helical" evidence="5">
    <location>
        <begin position="43"/>
        <end position="62"/>
    </location>
</feature>
<dbReference type="GeneID" id="40328104"/>
<evidence type="ECO:0000256" key="5">
    <source>
        <dbReference type="SAM" id="Phobius"/>
    </source>
</evidence>
<dbReference type="VEuPathDB" id="TriTrypDB:TRSC58_00901"/>
<evidence type="ECO:0000313" key="8">
    <source>
        <dbReference type="EMBL" id="RNF06086.1"/>
    </source>
</evidence>
<gene>
    <name evidence="8" type="ORF">TraAM80_04171</name>
</gene>
<evidence type="ECO:0000259" key="6">
    <source>
        <dbReference type="Pfam" id="PF07970"/>
    </source>
</evidence>
<reference evidence="8 9" key="1">
    <citation type="journal article" date="2018" name="BMC Genomics">
        <title>Genomic comparison of Trypanosoma conorhini and Trypanosoma rangeli to Trypanosoma cruzi strains of high and low virulence.</title>
        <authorList>
            <person name="Bradwell K.R."/>
            <person name="Koparde V.N."/>
            <person name="Matveyev A.V."/>
            <person name="Serrano M.G."/>
            <person name="Alves J.M."/>
            <person name="Parikh H."/>
            <person name="Huang B."/>
            <person name="Lee V."/>
            <person name="Espinosa-Alvarez O."/>
            <person name="Ortiz P.A."/>
            <person name="Costa-Martins A.G."/>
            <person name="Teixeira M.M."/>
            <person name="Buck G.A."/>
        </authorList>
    </citation>
    <scope>NUCLEOTIDE SEQUENCE [LARGE SCALE GENOMIC DNA]</scope>
    <source>
        <strain evidence="8 9">AM80</strain>
    </source>
</reference>
<dbReference type="Proteomes" id="UP000283634">
    <property type="component" value="Unassembled WGS sequence"/>
</dbReference>
<feature type="domain" description="Endoplasmic reticulum vesicle transporter N-terminal" evidence="7">
    <location>
        <begin position="25"/>
        <end position="115"/>
    </location>
</feature>
<protein>
    <submittedName>
        <fullName evidence="8">ERGIC and golgi family 3</fullName>
    </submittedName>
</protein>
<organism evidence="8 9">
    <name type="scientific">Trypanosoma rangeli</name>
    <dbReference type="NCBI Taxonomy" id="5698"/>
    <lineage>
        <taxon>Eukaryota</taxon>
        <taxon>Discoba</taxon>
        <taxon>Euglenozoa</taxon>
        <taxon>Kinetoplastea</taxon>
        <taxon>Metakinetoplastina</taxon>
        <taxon>Trypanosomatida</taxon>
        <taxon>Trypanosomatidae</taxon>
        <taxon>Trypanosoma</taxon>
        <taxon>Herpetosoma</taxon>
    </lineage>
</organism>
<sequence length="392" mass="44657">MSVLRQRSLLVAEKPLQMPLLKKVAAVDLFPKPKDDYSRTQTYRGALVSLVTVIVIGLLVFWEVGSYIMGRDAYKTELSVDTSVATEVDFNLDITFPKVPCHEISLDVLDVTGTFKFNVTRNILKTPVDQKGNPAFFGYRQSVGQHGITHYEAKGDPNSPKFCGRCLFDKAYEDIGNDQNRCCNTCDEVMKAHDQHNLPRPPKAEVEQCIYELSRVNPGCNYKGTLRLRKVSGRLFFAPKRMGGGFQIDDVMHFDSSHIINKLTIGDERVTRFSRRGVHYPLNGHAFDAQRRFSEIRYFLKVVPTMYLSWKNVGLNETYEYGVQWDHRFIPIGFGQLPSVSFGFEFQPIQVNNYFKRPSFTHFLVQLCGIVGGLFVVLGSIDSLFTWMGNLF</sequence>
<evidence type="ECO:0000313" key="9">
    <source>
        <dbReference type="Proteomes" id="UP000283634"/>
    </source>
</evidence>
<dbReference type="InterPro" id="IPR045888">
    <property type="entry name" value="Erv"/>
</dbReference>
<feature type="transmembrane region" description="Helical" evidence="5">
    <location>
        <begin position="363"/>
        <end position="388"/>
    </location>
</feature>
<keyword evidence="9" id="KW-1185">Reference proteome</keyword>
<name>A0A3R7MPC0_TRYRA</name>
<accession>A0A3R7MPC0</accession>
<feature type="domain" description="Endoplasmic reticulum vesicle transporter C-terminal" evidence="6">
    <location>
        <begin position="178"/>
        <end position="382"/>
    </location>
</feature>
<keyword evidence="4 5" id="KW-0472">Membrane</keyword>